<proteinExistence type="inferred from homology"/>
<evidence type="ECO:0000259" key="8">
    <source>
        <dbReference type="PROSITE" id="PS50126"/>
    </source>
</evidence>
<dbReference type="SUPFAM" id="SSF52540">
    <property type="entry name" value="P-loop containing nucleoside triphosphate hydrolases"/>
    <property type="match status" value="1"/>
</dbReference>
<keyword evidence="5" id="KW-0067">ATP-binding</keyword>
<reference evidence="12" key="1">
    <citation type="submission" date="2017-09" db="EMBL/GenBank/DDBJ databases">
        <title>Depth-based differentiation of microbial function through sediment-hosted aquifers and enrichment of novel symbionts in the deep terrestrial subsurface.</title>
        <authorList>
            <person name="Probst A.J."/>
            <person name="Ladd B."/>
            <person name="Jarett J.K."/>
            <person name="Geller-Mcgrath D.E."/>
            <person name="Sieber C.M.K."/>
            <person name="Emerson J.B."/>
            <person name="Anantharaman K."/>
            <person name="Thomas B.C."/>
            <person name="Malmstrom R."/>
            <person name="Stieglmeier M."/>
            <person name="Klingl A."/>
            <person name="Woyke T."/>
            <person name="Ryan C.M."/>
            <person name="Banfield J.F."/>
        </authorList>
    </citation>
    <scope>NUCLEOTIDE SEQUENCE [LARGE SCALE GENOMIC DNA]</scope>
</reference>
<dbReference type="Pfam" id="PF00575">
    <property type="entry name" value="S1"/>
    <property type="match status" value="3"/>
</dbReference>
<protein>
    <recommendedName>
        <fullName evidence="13">RNA-binding protein</fullName>
    </recommendedName>
</protein>
<dbReference type="Gene3D" id="2.40.50.140">
    <property type="entry name" value="Nucleic acid-binding proteins"/>
    <property type="match status" value="3"/>
</dbReference>
<dbReference type="InterPro" id="IPR003029">
    <property type="entry name" value="S1_domain"/>
</dbReference>
<dbReference type="PANTHER" id="PTHR18934:SF99">
    <property type="entry name" value="ATP-DEPENDENT RNA HELICASE DHX37-RELATED"/>
    <property type="match status" value="1"/>
</dbReference>
<evidence type="ECO:0008006" key="13">
    <source>
        <dbReference type="Google" id="ProtNLM"/>
    </source>
</evidence>
<evidence type="ECO:0000256" key="2">
    <source>
        <dbReference type="ARBA" id="ARBA00022741"/>
    </source>
</evidence>
<dbReference type="PANTHER" id="PTHR18934">
    <property type="entry name" value="ATP-DEPENDENT RNA HELICASE"/>
    <property type="match status" value="1"/>
</dbReference>
<feature type="domain" description="S1 motif" evidence="8">
    <location>
        <begin position="1192"/>
        <end position="1260"/>
    </location>
</feature>
<dbReference type="GO" id="GO:0004386">
    <property type="term" value="F:helicase activity"/>
    <property type="evidence" value="ECO:0007669"/>
    <property type="project" value="UniProtKB-KW"/>
</dbReference>
<keyword evidence="4" id="KW-0347">Helicase</keyword>
<dbReference type="SMART" id="SM00487">
    <property type="entry name" value="DEXDc"/>
    <property type="match status" value="1"/>
</dbReference>
<name>A0A2M7XMB3_9BACT</name>
<dbReference type="InterPro" id="IPR012340">
    <property type="entry name" value="NA-bd_OB-fold"/>
</dbReference>
<dbReference type="GO" id="GO:0003723">
    <property type="term" value="F:RNA binding"/>
    <property type="evidence" value="ECO:0007669"/>
    <property type="project" value="TreeGrafter"/>
</dbReference>
<evidence type="ECO:0000256" key="5">
    <source>
        <dbReference type="ARBA" id="ARBA00022840"/>
    </source>
</evidence>
<feature type="domain" description="Helicase C-terminal" evidence="10">
    <location>
        <begin position="275"/>
        <end position="457"/>
    </location>
</feature>
<dbReference type="Gene3D" id="1.20.120.1080">
    <property type="match status" value="1"/>
</dbReference>
<gene>
    <name evidence="11" type="ORF">CO169_00220</name>
</gene>
<evidence type="ECO:0000256" key="6">
    <source>
        <dbReference type="ARBA" id="ARBA00023187"/>
    </source>
</evidence>
<dbReference type="Pfam" id="PF00271">
    <property type="entry name" value="Helicase_C"/>
    <property type="match status" value="1"/>
</dbReference>
<dbReference type="GO" id="GO:0016787">
    <property type="term" value="F:hydrolase activity"/>
    <property type="evidence" value="ECO:0007669"/>
    <property type="project" value="UniProtKB-KW"/>
</dbReference>
<dbReference type="PROSITE" id="PS00690">
    <property type="entry name" value="DEAH_ATP_HELICASE"/>
    <property type="match status" value="1"/>
</dbReference>
<keyword evidence="2" id="KW-0547">Nucleotide-binding</keyword>
<dbReference type="Gene3D" id="3.40.50.300">
    <property type="entry name" value="P-loop containing nucleotide triphosphate hydrolases"/>
    <property type="match status" value="2"/>
</dbReference>
<dbReference type="EMBL" id="PFWP01000009">
    <property type="protein sequence ID" value="PJA50045.1"/>
    <property type="molecule type" value="Genomic_DNA"/>
</dbReference>
<feature type="domain" description="S1 motif" evidence="8">
    <location>
        <begin position="1273"/>
        <end position="1345"/>
    </location>
</feature>
<keyword evidence="6" id="KW-0508">mRNA splicing</keyword>
<dbReference type="InterPro" id="IPR001650">
    <property type="entry name" value="Helicase_C-like"/>
</dbReference>
<dbReference type="GO" id="GO:0005524">
    <property type="term" value="F:ATP binding"/>
    <property type="evidence" value="ECO:0007669"/>
    <property type="project" value="UniProtKB-KW"/>
</dbReference>
<dbReference type="CDD" id="cd18791">
    <property type="entry name" value="SF2_C_RHA"/>
    <property type="match status" value="1"/>
</dbReference>
<dbReference type="Pfam" id="PF00270">
    <property type="entry name" value="DEAD"/>
    <property type="match status" value="1"/>
</dbReference>
<dbReference type="InterPro" id="IPR002464">
    <property type="entry name" value="DNA/RNA_helicase_DEAH_CS"/>
</dbReference>
<dbReference type="SUPFAM" id="SSF50249">
    <property type="entry name" value="Nucleic acid-binding proteins"/>
    <property type="match status" value="3"/>
</dbReference>
<evidence type="ECO:0000256" key="1">
    <source>
        <dbReference type="ARBA" id="ARBA00008792"/>
    </source>
</evidence>
<keyword evidence="6" id="KW-0507">mRNA processing</keyword>
<dbReference type="PROSITE" id="PS51192">
    <property type="entry name" value="HELICASE_ATP_BIND_1"/>
    <property type="match status" value="1"/>
</dbReference>
<dbReference type="PROSITE" id="PS50126">
    <property type="entry name" value="S1"/>
    <property type="match status" value="3"/>
</dbReference>
<evidence type="ECO:0000256" key="3">
    <source>
        <dbReference type="ARBA" id="ARBA00022801"/>
    </source>
</evidence>
<evidence type="ECO:0000256" key="7">
    <source>
        <dbReference type="SAM" id="Coils"/>
    </source>
</evidence>
<comment type="similarity">
    <text evidence="1">Belongs to the DEAD box helicase family. DEAH subfamily.</text>
</comment>
<dbReference type="SMART" id="SM00316">
    <property type="entry name" value="S1"/>
    <property type="match status" value="3"/>
</dbReference>
<evidence type="ECO:0000256" key="4">
    <source>
        <dbReference type="ARBA" id="ARBA00022806"/>
    </source>
</evidence>
<comment type="caution">
    <text evidence="11">The sequence shown here is derived from an EMBL/GenBank/DDBJ whole genome shotgun (WGS) entry which is preliminary data.</text>
</comment>
<feature type="domain" description="Helicase ATP-binding" evidence="9">
    <location>
        <begin position="61"/>
        <end position="233"/>
    </location>
</feature>
<evidence type="ECO:0000313" key="11">
    <source>
        <dbReference type="EMBL" id="PJA50045.1"/>
    </source>
</evidence>
<dbReference type="InterPro" id="IPR014001">
    <property type="entry name" value="Helicase_ATP-bd"/>
</dbReference>
<organism evidence="11 12">
    <name type="scientific">Candidatus Shapirobacteria bacterium CG_4_9_14_3_um_filter_39_13</name>
    <dbReference type="NCBI Taxonomy" id="1974479"/>
    <lineage>
        <taxon>Bacteria</taxon>
        <taxon>Candidatus Shapironibacteriota</taxon>
    </lineage>
</organism>
<keyword evidence="7" id="KW-0175">Coiled coil</keyword>
<sequence length="1349" mass="151716">MRRGMGSPYFHVPLVISEIEPGPLGYIDREERVHVATKGEGHFDETRFGLTQDRVREIADWFRNPNHRVVIVVGPTGSGKSTALPYWLVYPPSGVEEDFFTKDGQILVTQPRILAMKKIANYLGSDLMGSSIGAGYDIGYTYSKEDKSDWRNAIDLATDGKLVNWIVAGRISQYGLILLDEAHERSENIETIMRLLKDRMGLYPNLKLIITSATIDVEFFRRYFDQEGAKKIEFEGKARVDAHGNPVKYDVFFASEEERLPYEEVGSLSRAILNAVREKAKWLVEEIVARRKDWGDILIFLHSKRPINKLVEDLRVWANQDEVLAEVVEVYPLYRDEDEDLTDVAYEDPRPGKLRMIVSTNIAEASVTIDSIVYELETGVEIQPKFNAETGASKYPMVLISKANARQRWGRTGRTRNGEVYCLYTEEQFNELFPKFPVAAIQRSSMEGVVLTAKTAGIPKILDGWLENPPETEIERSTDVLIKSGALTEDKSLTSYGLMIRQFSYTPRLFDLLMAADDTGCSVEMATILPVIKNGGTRRLLSWKFSWDIYTKCTAYRRHQALMAGARDDVEFILKLYKAWDELPWLDENQLRNLNEEELNSLRKQWADLHFVNHKTMLAIAEERNQTLERLSIGTKEEGVQSIDLSQIGRVRTLLWTMLKDVGVTGASDPYRYTAEIEPQTGSLVTCSLIAPNGQSEEKPESWLDTPSLEEVVDGISSRLFVDQVYPIGHRFEAKVEGQEGEYVWIKTTRNLTRAQTLTRQTENLAEEDEELGDALEDEMEQEKEQEKAKGISLADISIWYKSVDCKQAVLTSCLVAGEEVVVEITGFDFRPGQPPIVIAKVVPQPEPFDVFAKRHRYSDEVTVEVLDTLKFEGDYVAALVVHDIETDLEVLIEPQDMGFTRSAYAVTQIYRGTRLTLNIEHIDLELRRVRLTNWEKAEGLITNRFVSSEGDEETTVAKATVIEIRDDGKVVFVLDLGQISTDVCIITSAYGSKLPKDSGEFSLGEQVVLKVYRRSRGAAHVDLPSLPAKAVSKTSTEERPNELSWKRGVLRFTGRMTYDRLYEIKTIADKNLDFQRALEKLYWYSNQVYVAQLIDSELYAHMQSKLAVGTIIDNAIVMEINKGGVVVELGHGITGFVPKSKVMGGIGNLSTLLAPGASVQVKVLEHRMDKGEPLLEITGGVADPIMQIVVGQTYQGVIEAVNQNGIFVTLAAMVTGRVKHNEVYRGRYRTEELFKSGDSVIVKILSVNQAERKVELSMKIPENDPLSQLEVGQSCRGVIVNVTQHGAFIELAPALDGLLQTQDFPKRSGFLGLGGPPKIEAGMTLVVKVTSVDYARRKVSLTYQSRAK</sequence>
<dbReference type="Proteomes" id="UP000230062">
    <property type="component" value="Unassembled WGS sequence"/>
</dbReference>
<dbReference type="InterPro" id="IPR027417">
    <property type="entry name" value="P-loop_NTPase"/>
</dbReference>
<evidence type="ECO:0000313" key="12">
    <source>
        <dbReference type="Proteomes" id="UP000230062"/>
    </source>
</evidence>
<feature type="domain" description="S1 motif" evidence="8">
    <location>
        <begin position="1110"/>
        <end position="1179"/>
    </location>
</feature>
<dbReference type="InterPro" id="IPR011545">
    <property type="entry name" value="DEAD/DEAH_box_helicase_dom"/>
</dbReference>
<evidence type="ECO:0000259" key="10">
    <source>
        <dbReference type="PROSITE" id="PS51194"/>
    </source>
</evidence>
<dbReference type="CDD" id="cd00164">
    <property type="entry name" value="S1_like"/>
    <property type="match status" value="2"/>
</dbReference>
<keyword evidence="3" id="KW-0378">Hydrolase</keyword>
<dbReference type="CDD" id="cd17917">
    <property type="entry name" value="DEXHc_RHA-like"/>
    <property type="match status" value="1"/>
</dbReference>
<dbReference type="PROSITE" id="PS51194">
    <property type="entry name" value="HELICASE_CTER"/>
    <property type="match status" value="1"/>
</dbReference>
<dbReference type="GO" id="GO:0008380">
    <property type="term" value="P:RNA splicing"/>
    <property type="evidence" value="ECO:0007669"/>
    <property type="project" value="UniProtKB-KW"/>
</dbReference>
<evidence type="ECO:0000259" key="9">
    <source>
        <dbReference type="PROSITE" id="PS51192"/>
    </source>
</evidence>
<feature type="coiled-coil region" evidence="7">
    <location>
        <begin position="758"/>
        <end position="786"/>
    </location>
</feature>
<accession>A0A2M7XMB3</accession>